<feature type="transmembrane region" description="Helical" evidence="2">
    <location>
        <begin position="212"/>
        <end position="231"/>
    </location>
</feature>
<protein>
    <recommendedName>
        <fullName evidence="5">Tumor protein p53-inducible protein 13</fullName>
    </recommendedName>
</protein>
<dbReference type="PANTHER" id="PTHR34179">
    <property type="entry name" value="TUMOR PROTEIN P53-INDUCIBLE PROTEIN 13"/>
    <property type="match status" value="1"/>
</dbReference>
<feature type="region of interest" description="Disordered" evidence="1">
    <location>
        <begin position="179"/>
        <end position="206"/>
    </location>
</feature>
<feature type="compositionally biased region" description="Low complexity" evidence="1">
    <location>
        <begin position="144"/>
        <end position="164"/>
    </location>
</feature>
<keyword evidence="4" id="KW-1185">Reference proteome</keyword>
<dbReference type="AlphaFoldDB" id="A0A8C6TU32"/>
<feature type="region of interest" description="Disordered" evidence="1">
    <location>
        <begin position="1"/>
        <end position="71"/>
    </location>
</feature>
<feature type="compositionally biased region" description="Polar residues" evidence="1">
    <location>
        <begin position="11"/>
        <end position="48"/>
    </location>
</feature>
<keyword evidence="2" id="KW-1133">Transmembrane helix</keyword>
<feature type="compositionally biased region" description="Polar residues" evidence="1">
    <location>
        <begin position="284"/>
        <end position="293"/>
    </location>
</feature>
<reference evidence="3" key="1">
    <citation type="submission" date="2025-08" db="UniProtKB">
        <authorList>
            <consortium name="Ensembl"/>
        </authorList>
    </citation>
    <scope>IDENTIFICATION</scope>
</reference>
<reference evidence="3" key="2">
    <citation type="submission" date="2025-09" db="UniProtKB">
        <authorList>
            <consortium name="Ensembl"/>
        </authorList>
    </citation>
    <scope>IDENTIFICATION</scope>
</reference>
<evidence type="ECO:0008006" key="5">
    <source>
        <dbReference type="Google" id="ProtNLM"/>
    </source>
</evidence>
<dbReference type="Proteomes" id="UP000694523">
    <property type="component" value="Unplaced"/>
</dbReference>
<feature type="region of interest" description="Disordered" evidence="1">
    <location>
        <begin position="274"/>
        <end position="293"/>
    </location>
</feature>
<keyword evidence="2" id="KW-0812">Transmembrane</keyword>
<dbReference type="GO" id="GO:0005737">
    <property type="term" value="C:cytoplasm"/>
    <property type="evidence" value="ECO:0007669"/>
    <property type="project" value="TreeGrafter"/>
</dbReference>
<proteinExistence type="predicted"/>
<evidence type="ECO:0000256" key="2">
    <source>
        <dbReference type="SAM" id="Phobius"/>
    </source>
</evidence>
<name>A0A8C6TU32_9GOBI</name>
<dbReference type="PANTHER" id="PTHR34179:SF1">
    <property type="entry name" value="TUMOR PROTEIN P53-INDUCIBLE PROTEIN 13"/>
    <property type="match status" value="1"/>
</dbReference>
<evidence type="ECO:0000256" key="1">
    <source>
        <dbReference type="SAM" id="MobiDB-lite"/>
    </source>
</evidence>
<accession>A0A8C6TU32</accession>
<sequence>MKERLKRTAVASKTNLPKISNSQTGKVTHNLQSNGLPETIPSQSTADQSAHLKENPLPKDLVSNSSQTTTNNIPVIHPEVQLQKSSGKKMGRNNMGNAATRSKVFKAIAKHRGGVRGNVASHPKDNTVINVEERDADHVNNGANPQQSDSNGSNSSSKSQPPGDLGVCQCKADQPSCGCGKGAGDQSQARAAPDSGSSSSGGFQRTPRTDEAVWAAGALAFLLVLLTLSILHTRLYKHWRRGTSLYWQDPQQDYDTVADVIRRRLRLTKKRRKRSRKKECVLLPSSSSSEDYP</sequence>
<evidence type="ECO:0000313" key="4">
    <source>
        <dbReference type="Proteomes" id="UP000694523"/>
    </source>
</evidence>
<keyword evidence="2" id="KW-0472">Membrane</keyword>
<organism evidence="3 4">
    <name type="scientific">Neogobius melanostomus</name>
    <name type="common">round goby</name>
    <dbReference type="NCBI Taxonomy" id="47308"/>
    <lineage>
        <taxon>Eukaryota</taxon>
        <taxon>Metazoa</taxon>
        <taxon>Chordata</taxon>
        <taxon>Craniata</taxon>
        <taxon>Vertebrata</taxon>
        <taxon>Euteleostomi</taxon>
        <taxon>Actinopterygii</taxon>
        <taxon>Neopterygii</taxon>
        <taxon>Teleostei</taxon>
        <taxon>Neoteleostei</taxon>
        <taxon>Acanthomorphata</taxon>
        <taxon>Gobiaria</taxon>
        <taxon>Gobiiformes</taxon>
        <taxon>Gobioidei</taxon>
        <taxon>Gobiidae</taxon>
        <taxon>Benthophilinae</taxon>
        <taxon>Neogobiini</taxon>
        <taxon>Neogobius</taxon>
    </lineage>
</organism>
<feature type="region of interest" description="Disordered" evidence="1">
    <location>
        <begin position="138"/>
        <end position="167"/>
    </location>
</feature>
<dbReference type="Ensembl" id="ENSNMLT00000026062.1">
    <property type="protein sequence ID" value="ENSNMLP00000023288.1"/>
    <property type="gene ID" value="ENSNMLG00000015007.1"/>
</dbReference>
<feature type="compositionally biased region" description="Polar residues" evidence="1">
    <location>
        <begin position="62"/>
        <end position="71"/>
    </location>
</feature>
<evidence type="ECO:0000313" key="3">
    <source>
        <dbReference type="Ensembl" id="ENSNMLP00000023288.1"/>
    </source>
</evidence>